<dbReference type="InterPro" id="IPR035908">
    <property type="entry name" value="F0_ATP_A_sf"/>
</dbReference>
<dbReference type="SUPFAM" id="SSF81336">
    <property type="entry name" value="F1F0 ATP synthase subunit A"/>
    <property type="match status" value="1"/>
</dbReference>
<evidence type="ECO:0000256" key="11">
    <source>
        <dbReference type="HAMAP-Rule" id="MF_01393"/>
    </source>
</evidence>
<keyword evidence="5 11" id="KW-0812">Transmembrane</keyword>
<dbReference type="InterPro" id="IPR023011">
    <property type="entry name" value="ATP_synth_F0_asu_AS"/>
</dbReference>
<dbReference type="Pfam" id="PF00119">
    <property type="entry name" value="ATP-synt_A"/>
    <property type="match status" value="1"/>
</dbReference>
<feature type="transmembrane region" description="Helical" evidence="11">
    <location>
        <begin position="31"/>
        <end position="52"/>
    </location>
</feature>
<dbReference type="PRINTS" id="PR00123">
    <property type="entry name" value="ATPASEA"/>
</dbReference>
<evidence type="ECO:0000256" key="9">
    <source>
        <dbReference type="ARBA" id="ARBA00023136"/>
    </source>
</evidence>
<evidence type="ECO:0000256" key="6">
    <source>
        <dbReference type="ARBA" id="ARBA00022781"/>
    </source>
</evidence>
<proteinExistence type="inferred from homology"/>
<dbReference type="HAMAP" id="MF_01393">
    <property type="entry name" value="ATP_synth_a_bact"/>
    <property type="match status" value="1"/>
</dbReference>
<dbReference type="PROSITE" id="PS00449">
    <property type="entry name" value="ATPASE_A"/>
    <property type="match status" value="1"/>
</dbReference>
<keyword evidence="4 11" id="KW-0138">CF(0)</keyword>
<dbReference type="PANTHER" id="PTHR42823:SF3">
    <property type="entry name" value="ATP SYNTHASE SUBUNIT A, CHLOROPLASTIC"/>
    <property type="match status" value="1"/>
</dbReference>
<evidence type="ECO:0000256" key="3">
    <source>
        <dbReference type="ARBA" id="ARBA00022448"/>
    </source>
</evidence>
<evidence type="ECO:0000313" key="12">
    <source>
        <dbReference type="EMBL" id="OGD23603.1"/>
    </source>
</evidence>
<dbReference type="GO" id="GO:0045259">
    <property type="term" value="C:proton-transporting ATP synthase complex"/>
    <property type="evidence" value="ECO:0007669"/>
    <property type="project" value="UniProtKB-KW"/>
</dbReference>
<evidence type="ECO:0000256" key="1">
    <source>
        <dbReference type="ARBA" id="ARBA00004141"/>
    </source>
</evidence>
<feature type="transmembrane region" description="Helical" evidence="11">
    <location>
        <begin position="193"/>
        <end position="215"/>
    </location>
</feature>
<keyword evidence="3 11" id="KW-0813">Transport</keyword>
<dbReference type="GO" id="GO:0046933">
    <property type="term" value="F:proton-transporting ATP synthase activity, rotational mechanism"/>
    <property type="evidence" value="ECO:0007669"/>
    <property type="project" value="UniProtKB-UniRule"/>
</dbReference>
<keyword evidence="9 11" id="KW-0472">Membrane</keyword>
<dbReference type="PANTHER" id="PTHR42823">
    <property type="entry name" value="ATP SYNTHASE SUBUNIT A, CHLOROPLASTIC"/>
    <property type="match status" value="1"/>
</dbReference>
<feature type="transmembrane region" description="Helical" evidence="11">
    <location>
        <begin position="132"/>
        <end position="153"/>
    </location>
</feature>
<dbReference type="AlphaFoldDB" id="A0A1F5AYY5"/>
<feature type="transmembrane region" description="Helical" evidence="11">
    <location>
        <begin position="221"/>
        <end position="244"/>
    </location>
</feature>
<comment type="subcellular location">
    <subcellularLocation>
        <location evidence="11">Cell membrane</location>
        <topology evidence="11">Multi-pass membrane protein</topology>
    </subcellularLocation>
    <subcellularLocation>
        <location evidence="1">Membrane</location>
        <topology evidence="1">Multi-pass membrane protein</topology>
    </subcellularLocation>
</comment>
<sequence length="259" mass="28553">MPATNKYMELNISIAPDILFYIRSFPVTNSLIWSLAISGFLIAITFVIRFSLKTVPGKLQNITEIIIEESFSFVRSVIGSEEKAKKVFPLFCTLFLFILTANVFTFIPGQAALSLRGGNGPLPVFRAAMADYGMVLVLTMISVLTVQIVAIAVHGPFGYLGKFFNFQSPLKFFLGLMDIVGELAKVLSLSFRLFGNIFAGEVLGMVMLFLIPFIVPLPFMFLGVLTAVVQAFVFATLTLVFITLASEIEEDELVEQASM</sequence>
<comment type="caution">
    <text evidence="12">The sequence shown here is derived from an EMBL/GenBank/DDBJ whole genome shotgun (WGS) entry which is preliminary data.</text>
</comment>
<name>A0A1F5AYY5_9BACT</name>
<protein>
    <recommendedName>
        <fullName evidence="11">ATP synthase subunit a</fullName>
    </recommendedName>
    <alternativeName>
        <fullName evidence="11">ATP synthase F0 sector subunit a</fullName>
    </alternativeName>
    <alternativeName>
        <fullName evidence="11">F-ATPase subunit 6</fullName>
    </alternativeName>
</protein>
<dbReference type="GO" id="GO:0005886">
    <property type="term" value="C:plasma membrane"/>
    <property type="evidence" value="ECO:0007669"/>
    <property type="project" value="UniProtKB-SubCell"/>
</dbReference>
<dbReference type="GO" id="GO:0042777">
    <property type="term" value="P:proton motive force-driven plasma membrane ATP synthesis"/>
    <property type="evidence" value="ECO:0007669"/>
    <property type="project" value="TreeGrafter"/>
</dbReference>
<evidence type="ECO:0000256" key="7">
    <source>
        <dbReference type="ARBA" id="ARBA00022989"/>
    </source>
</evidence>
<keyword evidence="10 11" id="KW-0066">ATP synthesis</keyword>
<keyword evidence="6 11" id="KW-0375">Hydrogen ion transport</keyword>
<keyword evidence="7 11" id="KW-1133">Transmembrane helix</keyword>
<comment type="function">
    <text evidence="11">Key component of the proton channel; it plays a direct role in the translocation of protons across the membrane.</text>
</comment>
<gene>
    <name evidence="11" type="primary">atpB</name>
    <name evidence="12" type="ORF">A2Z10_01990</name>
</gene>
<dbReference type="EMBL" id="MEYI01000035">
    <property type="protein sequence ID" value="OGD23603.1"/>
    <property type="molecule type" value="Genomic_DNA"/>
</dbReference>
<organism evidence="12 13">
    <name type="scientific">Candidatus Azambacteria bacterium RBG_16_47_10</name>
    <dbReference type="NCBI Taxonomy" id="1797292"/>
    <lineage>
        <taxon>Bacteria</taxon>
        <taxon>Candidatus Azamiibacteriota</taxon>
    </lineage>
</organism>
<evidence type="ECO:0000256" key="2">
    <source>
        <dbReference type="ARBA" id="ARBA00006810"/>
    </source>
</evidence>
<evidence type="ECO:0000256" key="8">
    <source>
        <dbReference type="ARBA" id="ARBA00023065"/>
    </source>
</evidence>
<dbReference type="Gene3D" id="1.20.120.220">
    <property type="entry name" value="ATP synthase, F0 complex, subunit A"/>
    <property type="match status" value="1"/>
</dbReference>
<evidence type="ECO:0000256" key="10">
    <source>
        <dbReference type="ARBA" id="ARBA00023310"/>
    </source>
</evidence>
<evidence type="ECO:0000313" key="13">
    <source>
        <dbReference type="Proteomes" id="UP000176639"/>
    </source>
</evidence>
<reference evidence="12 13" key="1">
    <citation type="journal article" date="2016" name="Nat. Commun.">
        <title>Thousands of microbial genomes shed light on interconnected biogeochemical processes in an aquifer system.</title>
        <authorList>
            <person name="Anantharaman K."/>
            <person name="Brown C.T."/>
            <person name="Hug L.A."/>
            <person name="Sharon I."/>
            <person name="Castelle C.J."/>
            <person name="Probst A.J."/>
            <person name="Thomas B.C."/>
            <person name="Singh A."/>
            <person name="Wilkins M.J."/>
            <person name="Karaoz U."/>
            <person name="Brodie E.L."/>
            <person name="Williams K.H."/>
            <person name="Hubbard S.S."/>
            <person name="Banfield J.F."/>
        </authorList>
    </citation>
    <scope>NUCLEOTIDE SEQUENCE [LARGE SCALE GENOMIC DNA]</scope>
</reference>
<dbReference type="Proteomes" id="UP000176639">
    <property type="component" value="Unassembled WGS sequence"/>
</dbReference>
<keyword evidence="8 11" id="KW-0406">Ion transport</keyword>
<dbReference type="InterPro" id="IPR000568">
    <property type="entry name" value="ATP_synth_F0_asu"/>
</dbReference>
<keyword evidence="11" id="KW-1003">Cell membrane</keyword>
<accession>A0A1F5AYY5</accession>
<feature type="transmembrane region" description="Helical" evidence="11">
    <location>
        <begin position="87"/>
        <end position="112"/>
    </location>
</feature>
<dbReference type="CDD" id="cd00310">
    <property type="entry name" value="ATP-synt_Fo_a_6"/>
    <property type="match status" value="1"/>
</dbReference>
<comment type="similarity">
    <text evidence="2 11">Belongs to the ATPase A chain family.</text>
</comment>
<dbReference type="InterPro" id="IPR045082">
    <property type="entry name" value="ATP_syn_F0_a_bact/chloroplast"/>
</dbReference>
<evidence type="ECO:0000256" key="5">
    <source>
        <dbReference type="ARBA" id="ARBA00022692"/>
    </source>
</evidence>
<evidence type="ECO:0000256" key="4">
    <source>
        <dbReference type="ARBA" id="ARBA00022547"/>
    </source>
</evidence>